<dbReference type="PANTHER" id="PTHR45646">
    <property type="entry name" value="SERINE/THREONINE-PROTEIN KINASE DOA-RELATED"/>
    <property type="match status" value="1"/>
</dbReference>
<dbReference type="Gene3D" id="1.10.510.10">
    <property type="entry name" value="Transferase(Phosphotransferase) domain 1"/>
    <property type="match status" value="1"/>
</dbReference>
<keyword evidence="3" id="KW-0547">Nucleotide-binding</keyword>
<keyword evidence="4" id="KW-0418">Kinase</keyword>
<evidence type="ECO:0000256" key="2">
    <source>
        <dbReference type="ARBA" id="ARBA00022679"/>
    </source>
</evidence>
<dbReference type="InterPro" id="IPR051175">
    <property type="entry name" value="CLK_kinases"/>
</dbReference>
<name>A0ABR4GCE8_9EURO</name>
<evidence type="ECO:0000256" key="1">
    <source>
        <dbReference type="ARBA" id="ARBA00022527"/>
    </source>
</evidence>
<gene>
    <name evidence="7" type="ORF">BJX66DRAFT_323800</name>
</gene>
<evidence type="ECO:0000259" key="6">
    <source>
        <dbReference type="PROSITE" id="PS50011"/>
    </source>
</evidence>
<evidence type="ECO:0000256" key="3">
    <source>
        <dbReference type="ARBA" id="ARBA00022741"/>
    </source>
</evidence>
<feature type="domain" description="Protein kinase" evidence="6">
    <location>
        <begin position="1"/>
        <end position="305"/>
    </location>
</feature>
<keyword evidence="8" id="KW-1185">Reference proteome</keyword>
<dbReference type="Gene3D" id="3.30.200.20">
    <property type="entry name" value="Phosphorylase Kinase, domain 1"/>
    <property type="match status" value="1"/>
</dbReference>
<keyword evidence="5" id="KW-0067">ATP-binding</keyword>
<comment type="caution">
    <text evidence="7">The sequence shown here is derived from an EMBL/GenBank/DDBJ whole genome shotgun (WGS) entry which is preliminary data.</text>
</comment>
<dbReference type="Proteomes" id="UP001610563">
    <property type="component" value="Unassembled WGS sequence"/>
</dbReference>
<dbReference type="SUPFAM" id="SSF56112">
    <property type="entry name" value="Protein kinase-like (PK-like)"/>
    <property type="match status" value="1"/>
</dbReference>
<evidence type="ECO:0000256" key="4">
    <source>
        <dbReference type="ARBA" id="ARBA00022777"/>
    </source>
</evidence>
<dbReference type="InterPro" id="IPR011009">
    <property type="entry name" value="Kinase-like_dom_sf"/>
</dbReference>
<evidence type="ECO:0000313" key="7">
    <source>
        <dbReference type="EMBL" id="KAL2796708.1"/>
    </source>
</evidence>
<dbReference type="SMART" id="SM00220">
    <property type="entry name" value="S_TKc"/>
    <property type="match status" value="1"/>
</dbReference>
<proteinExistence type="predicted"/>
<accession>A0ABR4GCE8</accession>
<evidence type="ECO:0000313" key="8">
    <source>
        <dbReference type="Proteomes" id="UP001610563"/>
    </source>
</evidence>
<sequence>MSYVALKVSTADSTSREADSLRTIGGSPGVPDFLSRSMLPLIHDEFEVQSSNGSHRCYVTSAAMCSIATAKFTSLFSLESARAIAGQLVLAVAYVHAQGFVHGDIHLRNVLLRLSSGLNELSIKRFYKSIGKPRTEPVSRLDKGSLSPGVPPYGTVPSPLPVLPPEAHHQPERPLSFSVDIWTLACALWEIFSSRALFDATLATRDDIAAQQVDILGPLPAEWWDCWEARGEYFDEDGRPVTGRFVFPSLEEIFETDVQAARRKDNMGEFGAEEKEVFLGMLRPILVFRPEERATAVETLNSLWMREWGLPSVERMGEA</sequence>
<evidence type="ECO:0000256" key="5">
    <source>
        <dbReference type="ARBA" id="ARBA00022840"/>
    </source>
</evidence>
<dbReference type="InterPro" id="IPR000719">
    <property type="entry name" value="Prot_kinase_dom"/>
</dbReference>
<dbReference type="PROSITE" id="PS50011">
    <property type="entry name" value="PROTEIN_KINASE_DOM"/>
    <property type="match status" value="1"/>
</dbReference>
<reference evidence="7 8" key="1">
    <citation type="submission" date="2024-07" db="EMBL/GenBank/DDBJ databases">
        <title>Section-level genome sequencing and comparative genomics of Aspergillus sections Usti and Cavernicolus.</title>
        <authorList>
            <consortium name="Lawrence Berkeley National Laboratory"/>
            <person name="Nybo J.L."/>
            <person name="Vesth T.C."/>
            <person name="Theobald S."/>
            <person name="Frisvad J.C."/>
            <person name="Larsen T.O."/>
            <person name="Kjaerboelling I."/>
            <person name="Rothschild-Mancinelli K."/>
            <person name="Lyhne E.K."/>
            <person name="Kogle M.E."/>
            <person name="Barry K."/>
            <person name="Clum A."/>
            <person name="Na H."/>
            <person name="Ledsgaard L."/>
            <person name="Lin J."/>
            <person name="Lipzen A."/>
            <person name="Kuo A."/>
            <person name="Riley R."/>
            <person name="Mondo S."/>
            <person name="Labutti K."/>
            <person name="Haridas S."/>
            <person name="Pangalinan J."/>
            <person name="Salamov A.A."/>
            <person name="Simmons B.A."/>
            <person name="Magnuson J.K."/>
            <person name="Chen J."/>
            <person name="Drula E."/>
            <person name="Henrissat B."/>
            <person name="Wiebenga A."/>
            <person name="Lubbers R.J."/>
            <person name="Gomes A.C."/>
            <person name="Makela M.R."/>
            <person name="Stajich J."/>
            <person name="Grigoriev I.V."/>
            <person name="Mortensen U.H."/>
            <person name="De Vries R.P."/>
            <person name="Baker S.E."/>
            <person name="Andersen M.R."/>
        </authorList>
    </citation>
    <scope>NUCLEOTIDE SEQUENCE [LARGE SCALE GENOMIC DNA]</scope>
    <source>
        <strain evidence="7 8">CBS 209.92</strain>
    </source>
</reference>
<dbReference type="EMBL" id="JBFTWV010000024">
    <property type="protein sequence ID" value="KAL2796708.1"/>
    <property type="molecule type" value="Genomic_DNA"/>
</dbReference>
<protein>
    <submittedName>
        <fullName evidence="7">Kinase-like domain-containing protein</fullName>
    </submittedName>
</protein>
<keyword evidence="2" id="KW-0808">Transferase</keyword>
<dbReference type="PANTHER" id="PTHR45646:SF11">
    <property type="entry name" value="SERINE_THREONINE-PROTEIN KINASE DOA"/>
    <property type="match status" value="1"/>
</dbReference>
<organism evidence="7 8">
    <name type="scientific">Aspergillus keveii</name>
    <dbReference type="NCBI Taxonomy" id="714993"/>
    <lineage>
        <taxon>Eukaryota</taxon>
        <taxon>Fungi</taxon>
        <taxon>Dikarya</taxon>
        <taxon>Ascomycota</taxon>
        <taxon>Pezizomycotina</taxon>
        <taxon>Eurotiomycetes</taxon>
        <taxon>Eurotiomycetidae</taxon>
        <taxon>Eurotiales</taxon>
        <taxon>Aspergillaceae</taxon>
        <taxon>Aspergillus</taxon>
        <taxon>Aspergillus subgen. Nidulantes</taxon>
    </lineage>
</organism>
<keyword evidence="1" id="KW-0723">Serine/threonine-protein kinase</keyword>